<dbReference type="EMBL" id="AP024237">
    <property type="protein sequence ID" value="BCO33862.1"/>
    <property type="molecule type" value="Genomic_DNA"/>
</dbReference>
<dbReference type="OrthoDB" id="4762660at2"/>
<organism evidence="1 2">
    <name type="scientific">Mycobacterium heckeshornense</name>
    <dbReference type="NCBI Taxonomy" id="110505"/>
    <lineage>
        <taxon>Bacteria</taxon>
        <taxon>Bacillati</taxon>
        <taxon>Actinomycetota</taxon>
        <taxon>Actinomycetes</taxon>
        <taxon>Mycobacteriales</taxon>
        <taxon>Mycobacteriaceae</taxon>
        <taxon>Mycobacterium</taxon>
    </lineage>
</organism>
<dbReference type="AlphaFoldDB" id="A0A2G8AZU4"/>
<proteinExistence type="predicted"/>
<keyword evidence="2" id="KW-1185">Reference proteome</keyword>
<evidence type="ECO:0000313" key="1">
    <source>
        <dbReference type="EMBL" id="BCO33862.1"/>
    </source>
</evidence>
<sequence length="130" mass="13679">MNDEHRDAAIANVTESAATTAVDSRTRPGRLRLWVNWVLALLTVPAAAVVLIYALGALMSTAACSDQQCPDWGPGGIVFGVLFYGAPVVAVVAIVVSFFTARRRWGIVVGVSALALLAADIVVLAVAFRQ</sequence>
<accession>A0A2G8AZU4</accession>
<protein>
    <submittedName>
        <fullName evidence="1">Uncharacterized protein</fullName>
    </submittedName>
</protein>
<name>A0A2G8AZU4_9MYCO</name>
<dbReference type="RefSeq" id="WP_053093998.1">
    <property type="nucleotide sequence ID" value="NZ_AP024237.1"/>
</dbReference>
<dbReference type="Proteomes" id="UP000595446">
    <property type="component" value="Chromosome"/>
</dbReference>
<reference evidence="1 2" key="1">
    <citation type="submission" date="2020-12" db="EMBL/GenBank/DDBJ databases">
        <title>Complete genome sequence of Mycobacterium heckeshornense JCM 15655T, closely related to a pathogenic non-tuberculous mycobacterial species Mycobacterium xenopi.</title>
        <authorList>
            <person name="Yoshida M."/>
            <person name="Fukano H."/>
            <person name="Asakura T."/>
            <person name="Suzuki M."/>
            <person name="Hoshino Y."/>
        </authorList>
    </citation>
    <scope>NUCLEOTIDE SEQUENCE [LARGE SCALE GENOMIC DNA]</scope>
    <source>
        <strain evidence="1 2">JCM 15655</strain>
    </source>
</reference>
<evidence type="ECO:0000313" key="2">
    <source>
        <dbReference type="Proteomes" id="UP000595446"/>
    </source>
</evidence>
<gene>
    <name evidence="1" type="ORF">MHEC_02950</name>
</gene>